<reference evidence="11" key="2">
    <citation type="submission" date="2020-02" db="EMBL/GenBank/DDBJ databases">
        <authorList>
            <person name="Gilchrist C.L.M."/>
            <person name="Chooi Y.-H."/>
        </authorList>
    </citation>
    <scope>NUCLEOTIDE SEQUENCE</scope>
    <source>
        <strain evidence="11">MST-FP2251</strain>
    </source>
</reference>
<feature type="domain" description="Exo-beta-D-glucosaminidase Ig-fold" evidence="9">
    <location>
        <begin position="764"/>
        <end position="867"/>
    </location>
</feature>
<accession>A0AAD4CRJ8</accession>
<keyword evidence="3" id="KW-0119">Carbohydrate metabolism</keyword>
<dbReference type="Pfam" id="PF00703">
    <property type="entry name" value="Glyco_hydro_2"/>
    <property type="match status" value="1"/>
</dbReference>
<evidence type="ECO:0000313" key="11">
    <source>
        <dbReference type="EMBL" id="KAF9890493.1"/>
    </source>
</evidence>
<sequence>MILRKFFAWLAIVAGVAALPGDTIVVPDWHLQSSARNSNNLTELSLPGADVATWYPVGRRSTVMAGLLENHVYNDKALFYSDHLQSVDMSLFQVPWLYRKELKVAALKPGDRLFLITHGITSKADVFFNGAHVATPDVQQGAYGGHRYDITTHVQPGLNALLIQAYPTNYLRDLAVGFIDWNPYPPDNGTGVWRDVELKHTGPVSMSTPRVRTDFVDPNVEDVVVTVRTDIENHSDSSAEGVVQGTITSDDGVERQILSTPFDLKPHSSGTVSLDARIADPKIWWPAAWGNQPLYTVQLNLTVGQAQISDIASPTSFGIRRVTSTVNSHNDTVFRVNGQTFPVRGGGYSPDLFLRFDADRVRNVFQYMLDMGLNTVRLEGKQEHPELYQLADQMGLMVISGWECCNKWEGWEYNDDADGEKWTDQDYQTAYASMHHEAEMMQTHPSMLAFLVGSDYWPDDRATKLYMDALRRMDWPNPVIASASKRGFPKELGPSGMKMDGPYDWVPPNYWYEAQMGAAFGFGSELGAGVGTPELGSLKQFLSADDMTALWREPGRSQYHLSRNDSVFRDRSLYNKALFARYGPPVGLEDYIHKAQIMDYEATRSQFEAFAARQSAKRPATGFVYWMLNSAWPSLHWQLFDYYLRPIGAYFGAKAAMRSEQAIFDYKTQAVYVVNQSLQPTADRVISIDLIDINGTSISHQNTTTESVPNSSRKVANVAGIEDVRDVAFLRLILQDPVNKAVVSRSVYWLSAENDQLDWDESTWYTTPVTRYANFTALSRMPLSSITSDVKHLEEKGFTHIEITLENVSDVAAFFLRLVTVDPITQGELSPVYWSDNYLTIFPQEKISVTVRVPASEVSIIIKGGNVEQRVIY</sequence>
<dbReference type="InterPro" id="IPR006102">
    <property type="entry name" value="Ig-like_GH2"/>
</dbReference>
<evidence type="ECO:0000259" key="7">
    <source>
        <dbReference type="Pfam" id="PF00703"/>
    </source>
</evidence>
<evidence type="ECO:0000256" key="6">
    <source>
        <dbReference type="SAM" id="SignalP"/>
    </source>
</evidence>
<dbReference type="InterPro" id="IPR036156">
    <property type="entry name" value="Beta-gal/glucu_dom_sf"/>
</dbReference>
<dbReference type="GO" id="GO:0004553">
    <property type="term" value="F:hydrolase activity, hydrolyzing O-glycosyl compounds"/>
    <property type="evidence" value="ECO:0007669"/>
    <property type="project" value="InterPro"/>
</dbReference>
<dbReference type="InterPro" id="IPR054593">
    <property type="entry name" value="Beta-mannosidase-like_N2"/>
</dbReference>
<evidence type="ECO:0000256" key="2">
    <source>
        <dbReference type="ARBA" id="ARBA00022801"/>
    </source>
</evidence>
<protein>
    <recommendedName>
        <fullName evidence="13">Exo-1,4-beta-D-glucosaminidase</fullName>
    </recommendedName>
</protein>
<dbReference type="Proteomes" id="UP001194746">
    <property type="component" value="Unassembled WGS sequence"/>
</dbReference>
<keyword evidence="6" id="KW-0732">Signal</keyword>
<keyword evidence="4" id="KW-0326">Glycosidase</keyword>
<keyword evidence="12" id="KW-1185">Reference proteome</keyword>
<evidence type="ECO:0000259" key="9">
    <source>
        <dbReference type="Pfam" id="PF18368"/>
    </source>
</evidence>
<feature type="domain" description="Mannosidase Ig/CBM-like" evidence="8">
    <location>
        <begin position="670"/>
        <end position="751"/>
    </location>
</feature>
<gene>
    <name evidence="11" type="ORF">FE257_005898</name>
</gene>
<dbReference type="SUPFAM" id="SSF49303">
    <property type="entry name" value="beta-Galactosidase/glucuronidase domain"/>
    <property type="match status" value="3"/>
</dbReference>
<dbReference type="PANTHER" id="PTHR43536">
    <property type="entry name" value="MANNOSYLGLYCOPROTEIN ENDO-BETA-MANNOSIDASE"/>
    <property type="match status" value="1"/>
</dbReference>
<dbReference type="AlphaFoldDB" id="A0AAD4CRJ8"/>
<dbReference type="Pfam" id="PF17786">
    <property type="entry name" value="Mannosidase_ig"/>
    <property type="match status" value="1"/>
</dbReference>
<dbReference type="PANTHER" id="PTHR43536:SF1">
    <property type="entry name" value="MANNOSYLGLYCOPROTEIN ENDO-BETA-MANNOSIDASE"/>
    <property type="match status" value="1"/>
</dbReference>
<evidence type="ECO:0000256" key="3">
    <source>
        <dbReference type="ARBA" id="ARBA00023277"/>
    </source>
</evidence>
<evidence type="ECO:0000313" key="12">
    <source>
        <dbReference type="Proteomes" id="UP001194746"/>
    </source>
</evidence>
<dbReference type="Gene3D" id="2.60.40.10">
    <property type="entry name" value="Immunoglobulins"/>
    <property type="match status" value="3"/>
</dbReference>
<feature type="chain" id="PRO_5041922104" description="Exo-1,4-beta-D-glucosaminidase" evidence="6">
    <location>
        <begin position="19"/>
        <end position="873"/>
    </location>
</feature>
<dbReference type="GO" id="GO:0000272">
    <property type="term" value="P:polysaccharide catabolic process"/>
    <property type="evidence" value="ECO:0007669"/>
    <property type="project" value="UniProtKB-KW"/>
</dbReference>
<comment type="similarity">
    <text evidence="1">Belongs to the glycosyl hydrolase 2 family.</text>
</comment>
<keyword evidence="2" id="KW-0378">Hydrolase</keyword>
<dbReference type="InterPro" id="IPR017853">
    <property type="entry name" value="GH"/>
</dbReference>
<dbReference type="InterPro" id="IPR043534">
    <property type="entry name" value="EBDG/EBM"/>
</dbReference>
<evidence type="ECO:0000256" key="4">
    <source>
        <dbReference type="ARBA" id="ARBA00023295"/>
    </source>
</evidence>
<dbReference type="InterPro" id="IPR041447">
    <property type="entry name" value="Mannosidase_ig"/>
</dbReference>
<evidence type="ECO:0000256" key="1">
    <source>
        <dbReference type="ARBA" id="ARBA00007401"/>
    </source>
</evidence>
<evidence type="ECO:0000259" key="8">
    <source>
        <dbReference type="Pfam" id="PF17786"/>
    </source>
</evidence>
<organism evidence="11 12">
    <name type="scientific">Aspergillus nanangensis</name>
    <dbReference type="NCBI Taxonomy" id="2582783"/>
    <lineage>
        <taxon>Eukaryota</taxon>
        <taxon>Fungi</taxon>
        <taxon>Dikarya</taxon>
        <taxon>Ascomycota</taxon>
        <taxon>Pezizomycotina</taxon>
        <taxon>Eurotiomycetes</taxon>
        <taxon>Eurotiomycetidae</taxon>
        <taxon>Eurotiales</taxon>
        <taxon>Aspergillaceae</taxon>
        <taxon>Aspergillus</taxon>
        <taxon>Aspergillus subgen. Circumdati</taxon>
    </lineage>
</organism>
<feature type="signal peptide" evidence="6">
    <location>
        <begin position="1"/>
        <end position="18"/>
    </location>
</feature>
<name>A0AAD4CRJ8_ASPNN</name>
<keyword evidence="5" id="KW-0624">Polysaccharide degradation</keyword>
<dbReference type="InterPro" id="IPR013783">
    <property type="entry name" value="Ig-like_fold"/>
</dbReference>
<feature type="domain" description="Glycoside hydrolase family 2 immunoglobulin-like beta-sandwich" evidence="7">
    <location>
        <begin position="207"/>
        <end position="320"/>
    </location>
</feature>
<dbReference type="SUPFAM" id="SSF51445">
    <property type="entry name" value="(Trans)glycosidases"/>
    <property type="match status" value="1"/>
</dbReference>
<comment type="caution">
    <text evidence="11">The sequence shown here is derived from an EMBL/GenBank/DDBJ whole genome shotgun (WGS) entry which is preliminary data.</text>
</comment>
<dbReference type="Gene3D" id="3.20.20.80">
    <property type="entry name" value="Glycosidases"/>
    <property type="match status" value="1"/>
</dbReference>
<dbReference type="EMBL" id="VCAU01000026">
    <property type="protein sequence ID" value="KAF9890493.1"/>
    <property type="molecule type" value="Genomic_DNA"/>
</dbReference>
<dbReference type="Gene3D" id="2.60.120.260">
    <property type="entry name" value="Galactose-binding domain-like"/>
    <property type="match status" value="1"/>
</dbReference>
<evidence type="ECO:0000256" key="5">
    <source>
        <dbReference type="ARBA" id="ARBA00023326"/>
    </source>
</evidence>
<dbReference type="SUPFAM" id="SSF49785">
    <property type="entry name" value="Galactose-binding domain-like"/>
    <property type="match status" value="1"/>
</dbReference>
<dbReference type="Pfam" id="PF18368">
    <property type="entry name" value="Ig_GlcNase"/>
    <property type="match status" value="1"/>
</dbReference>
<dbReference type="InterPro" id="IPR041351">
    <property type="entry name" value="Ig_GlcNase"/>
</dbReference>
<reference evidence="11" key="1">
    <citation type="journal article" date="2019" name="Beilstein J. Org. Chem.">
        <title>Nanangenines: drimane sesquiterpenoids as the dominant metabolite cohort of a novel Australian fungus, Aspergillus nanangensis.</title>
        <authorList>
            <person name="Lacey H.J."/>
            <person name="Gilchrist C.L.M."/>
            <person name="Crombie A."/>
            <person name="Kalaitzis J.A."/>
            <person name="Vuong D."/>
            <person name="Rutledge P.J."/>
            <person name="Turner P."/>
            <person name="Pitt J.I."/>
            <person name="Lacey E."/>
            <person name="Chooi Y.H."/>
            <person name="Piggott A.M."/>
        </authorList>
    </citation>
    <scope>NUCLEOTIDE SEQUENCE</scope>
    <source>
        <strain evidence="11">MST-FP2251</strain>
    </source>
</reference>
<dbReference type="InterPro" id="IPR008979">
    <property type="entry name" value="Galactose-bd-like_sf"/>
</dbReference>
<evidence type="ECO:0000259" key="10">
    <source>
        <dbReference type="Pfam" id="PF22666"/>
    </source>
</evidence>
<proteinExistence type="inferred from homology"/>
<feature type="domain" description="Beta-mannosidase-like galactose-binding" evidence="10">
    <location>
        <begin position="29"/>
        <end position="167"/>
    </location>
</feature>
<dbReference type="Pfam" id="PF22666">
    <property type="entry name" value="Glyco_hydro_2_N2"/>
    <property type="match status" value="1"/>
</dbReference>
<evidence type="ECO:0008006" key="13">
    <source>
        <dbReference type="Google" id="ProtNLM"/>
    </source>
</evidence>